<organism evidence="5">
    <name type="scientific">Parasteatoda tepidariorum</name>
    <name type="common">Common house spider</name>
    <name type="synonym">Achaearanea tepidariorum</name>
    <dbReference type="NCBI Taxonomy" id="114398"/>
    <lineage>
        <taxon>Eukaryota</taxon>
        <taxon>Metazoa</taxon>
        <taxon>Ecdysozoa</taxon>
        <taxon>Arthropoda</taxon>
        <taxon>Chelicerata</taxon>
        <taxon>Arachnida</taxon>
        <taxon>Araneae</taxon>
        <taxon>Araneomorphae</taxon>
        <taxon>Entelegynae</taxon>
        <taxon>Araneoidea</taxon>
        <taxon>Theridiidae</taxon>
        <taxon>Parasteatoda</taxon>
    </lineage>
</organism>
<evidence type="ECO:0008006" key="6">
    <source>
        <dbReference type="Google" id="ProtNLM"/>
    </source>
</evidence>
<dbReference type="GO" id="GO:0005829">
    <property type="term" value="C:cytosol"/>
    <property type="evidence" value="ECO:0007669"/>
    <property type="project" value="TreeGrafter"/>
</dbReference>
<protein>
    <recommendedName>
        <fullName evidence="6">Thymosin beta</fullName>
    </recommendedName>
</protein>
<dbReference type="GO" id="GO:0005856">
    <property type="term" value="C:cytoskeleton"/>
    <property type="evidence" value="ECO:0007669"/>
    <property type="project" value="UniProtKB-SubCell"/>
</dbReference>
<keyword evidence="3" id="KW-0963">Cytoplasm</keyword>
<proteinExistence type="evidence at transcript level"/>
<dbReference type="SMART" id="SM00152">
    <property type="entry name" value="THY"/>
    <property type="match status" value="3"/>
</dbReference>
<evidence type="ECO:0000313" key="5">
    <source>
        <dbReference type="EMBL" id="LAA02445.1"/>
    </source>
</evidence>
<evidence type="ECO:0000256" key="1">
    <source>
        <dbReference type="ARBA" id="ARBA00004245"/>
    </source>
</evidence>
<dbReference type="OrthoDB" id="2151618at2759"/>
<evidence type="ECO:0000256" key="3">
    <source>
        <dbReference type="ARBA" id="ARBA00022490"/>
    </source>
</evidence>
<comment type="subcellular location">
    <subcellularLocation>
        <location evidence="1">Cytoplasm</location>
        <location evidence="1">Cytoskeleton</location>
    </subcellularLocation>
</comment>
<evidence type="ECO:0000256" key="2">
    <source>
        <dbReference type="ARBA" id="ARBA00009511"/>
    </source>
</evidence>
<dbReference type="FunFam" id="1.20.5.520:FF:000001">
    <property type="entry name" value="Thymosin beta"/>
    <property type="match status" value="3"/>
</dbReference>
<keyword evidence="4" id="KW-0206">Cytoskeleton</keyword>
<dbReference type="InterPro" id="IPR001152">
    <property type="entry name" value="Beta-thymosin"/>
</dbReference>
<dbReference type="Gene3D" id="1.20.5.520">
    <property type="entry name" value="Single helix bin"/>
    <property type="match status" value="3"/>
</dbReference>
<dbReference type="GO" id="GO:0007015">
    <property type="term" value="P:actin filament organization"/>
    <property type="evidence" value="ECO:0007669"/>
    <property type="project" value="InterPro"/>
</dbReference>
<dbReference type="PANTHER" id="PTHR20940">
    <property type="entry name" value="TETRA THYMOSIN"/>
    <property type="match status" value="1"/>
</dbReference>
<dbReference type="InterPro" id="IPR038386">
    <property type="entry name" value="Beta-thymosin_sf"/>
</dbReference>
<evidence type="ECO:0000256" key="4">
    <source>
        <dbReference type="ARBA" id="ARBA00023212"/>
    </source>
</evidence>
<comment type="similarity">
    <text evidence="2">Belongs to the thymosin beta family.</text>
</comment>
<reference evidence="5" key="1">
    <citation type="journal article" date="2016" name="Mol. Ecol. Resour.">
        <title>Evaluation of the impact of RNA preservation methods of spiders for de novo transcriptome assembly.</title>
        <authorList>
            <person name="Kono N."/>
            <person name="Nakamura H."/>
            <person name="Ito Y."/>
            <person name="Tomita M."/>
            <person name="Arakawa K."/>
        </authorList>
    </citation>
    <scope>NUCLEOTIDE SEQUENCE</scope>
    <source>
        <tissue evidence="5">Whole body</tissue>
    </source>
</reference>
<dbReference type="PANTHER" id="PTHR20940:SF1">
    <property type="entry name" value="CIBOULOT, ISOFORM A"/>
    <property type="match status" value="1"/>
</dbReference>
<name>A0A2L2Y5N0_PARTP</name>
<sequence length="131" mass="14920">MASPTKEELPKVSSAFKNELEKFDAGKMKHADTKEKNPLPSKEDVLQEKQHHELLTGVSTFNKAKLKRTNTKEKIVLPTKEVLTQEKVYERKQQCLQNLVGFDRSKLKKTVTVEKNFLPTKEVIAQEKGAA</sequence>
<dbReference type="Pfam" id="PF01290">
    <property type="entry name" value="Thymosin"/>
    <property type="match status" value="3"/>
</dbReference>
<dbReference type="GO" id="GO:0003785">
    <property type="term" value="F:actin monomer binding"/>
    <property type="evidence" value="ECO:0007669"/>
    <property type="project" value="InterPro"/>
</dbReference>
<dbReference type="EMBL" id="IAAA01002917">
    <property type="protein sequence ID" value="LAA02445.1"/>
    <property type="molecule type" value="mRNA"/>
</dbReference>
<accession>A0A2L2Y5N0</accession>
<dbReference type="AlphaFoldDB" id="A0A2L2Y5N0"/>